<feature type="domain" description="Phosphoribosyltransferase" evidence="2">
    <location>
        <begin position="188"/>
        <end position="233"/>
    </location>
</feature>
<dbReference type="InterPro" id="IPR051910">
    <property type="entry name" value="ComF/GntX_DNA_util-trans"/>
</dbReference>
<dbReference type="Pfam" id="PF18912">
    <property type="entry name" value="DZR_2"/>
    <property type="match status" value="1"/>
</dbReference>
<evidence type="ECO:0000313" key="4">
    <source>
        <dbReference type="EMBL" id="MBZ0155372.1"/>
    </source>
</evidence>
<dbReference type="EMBL" id="JAIOIV010000031">
    <property type="protein sequence ID" value="MBZ0155372.1"/>
    <property type="molecule type" value="Genomic_DNA"/>
</dbReference>
<dbReference type="Pfam" id="PF00156">
    <property type="entry name" value="Pribosyltran"/>
    <property type="match status" value="1"/>
</dbReference>
<proteinExistence type="inferred from homology"/>
<name>A0A953M163_9BACT</name>
<reference evidence="4" key="2">
    <citation type="submission" date="2021-08" db="EMBL/GenBank/DDBJ databases">
        <authorList>
            <person name="Dalcin Martins P."/>
        </authorList>
    </citation>
    <scope>NUCLEOTIDE SEQUENCE</scope>
    <source>
        <strain evidence="4">MAG_39</strain>
    </source>
</reference>
<evidence type="ECO:0000259" key="3">
    <source>
        <dbReference type="Pfam" id="PF18912"/>
    </source>
</evidence>
<feature type="domain" description="Double zinc ribbon" evidence="3">
    <location>
        <begin position="7"/>
        <end position="67"/>
    </location>
</feature>
<dbReference type="CDD" id="cd06223">
    <property type="entry name" value="PRTases_typeI"/>
    <property type="match status" value="1"/>
</dbReference>
<dbReference type="InterPro" id="IPR029057">
    <property type="entry name" value="PRTase-like"/>
</dbReference>
<evidence type="ECO:0000256" key="1">
    <source>
        <dbReference type="ARBA" id="ARBA00008007"/>
    </source>
</evidence>
<dbReference type="SUPFAM" id="SSF53271">
    <property type="entry name" value="PRTase-like"/>
    <property type="match status" value="1"/>
</dbReference>
<dbReference type="Gene3D" id="3.40.50.2020">
    <property type="match status" value="1"/>
</dbReference>
<comment type="caution">
    <text evidence="4">The sequence shown here is derived from an EMBL/GenBank/DDBJ whole genome shotgun (WGS) entry which is preliminary data.</text>
</comment>
<dbReference type="InterPro" id="IPR000836">
    <property type="entry name" value="PRTase_dom"/>
</dbReference>
<dbReference type="AlphaFoldDB" id="A0A953M163"/>
<sequence length="240" mass="26337">MNLIGTFLNLLFPSRCPSCDGPSASSLSHHPFCSACWEGIERYTAPACLLCGVPTSSFHTTRCASCMKTPPPFSKTLFYGIYDGTLKEAIHLLKFRGLKRLARPLGLLLATLPLPPAHAIVPVPLHKKRLREREFNQTALLGRWLSKERAVPLLPDALRKTRETPHQTGRGREERLKNVLNAFDVPGTSAGQVEGRDLLLLDDVITTGTTARECSRALAKAGARSVTVVALARSLPRQHL</sequence>
<dbReference type="InterPro" id="IPR044005">
    <property type="entry name" value="DZR_2"/>
</dbReference>
<dbReference type="Proteomes" id="UP000705867">
    <property type="component" value="Unassembled WGS sequence"/>
</dbReference>
<reference evidence="4" key="1">
    <citation type="journal article" date="2021" name="bioRxiv">
        <title>Unraveling nitrogen, sulfur and carbon metabolic pathways and microbial community transcriptional responses to substrate deprivation and toxicity stresses in a bioreactor mimicking anoxic brackish coastal sediment conditions.</title>
        <authorList>
            <person name="Martins P.D."/>
            <person name="Echeveste M.J."/>
            <person name="Arshad A."/>
            <person name="Kurth J."/>
            <person name="Ouboter H."/>
            <person name="Jetten M.S.M."/>
            <person name="Welte C.U."/>
        </authorList>
    </citation>
    <scope>NUCLEOTIDE SEQUENCE</scope>
    <source>
        <strain evidence="4">MAG_39</strain>
    </source>
</reference>
<protein>
    <submittedName>
        <fullName evidence="4">ComF family protein</fullName>
    </submittedName>
</protein>
<accession>A0A953M163</accession>
<comment type="similarity">
    <text evidence="1">Belongs to the ComF/GntX family.</text>
</comment>
<gene>
    <name evidence="4" type="ORF">K8I29_04045</name>
</gene>
<evidence type="ECO:0000313" key="5">
    <source>
        <dbReference type="Proteomes" id="UP000705867"/>
    </source>
</evidence>
<dbReference type="PANTHER" id="PTHR47505:SF1">
    <property type="entry name" value="DNA UTILIZATION PROTEIN YHGH"/>
    <property type="match status" value="1"/>
</dbReference>
<dbReference type="PANTHER" id="PTHR47505">
    <property type="entry name" value="DNA UTILIZATION PROTEIN YHGH"/>
    <property type="match status" value="1"/>
</dbReference>
<evidence type="ECO:0000259" key="2">
    <source>
        <dbReference type="Pfam" id="PF00156"/>
    </source>
</evidence>
<organism evidence="4 5">
    <name type="scientific">Candidatus Nitrobium versatile</name>
    <dbReference type="NCBI Taxonomy" id="2884831"/>
    <lineage>
        <taxon>Bacteria</taxon>
        <taxon>Pseudomonadati</taxon>
        <taxon>Nitrospirota</taxon>
        <taxon>Nitrospiria</taxon>
        <taxon>Nitrospirales</taxon>
        <taxon>Nitrospiraceae</taxon>
        <taxon>Candidatus Nitrobium</taxon>
    </lineage>
</organism>